<protein>
    <recommendedName>
        <fullName evidence="7">L-glutamate gamma-semialdehyde dehydrogenase</fullName>
        <ecNumber evidence="3">1.2.1.88</ecNumber>
    </recommendedName>
    <alternativeName>
        <fullName evidence="7">L-glutamate gamma-semialdehyde dehydrogenase</fullName>
    </alternativeName>
</protein>
<dbReference type="InterPro" id="IPR005931">
    <property type="entry name" value="P5CDH/ALDH4A1"/>
</dbReference>
<comment type="catalytic activity">
    <reaction evidence="8">
        <text>L-glutamate 5-semialdehyde + NAD(+) + H2O = L-glutamate + NADH + 2 H(+)</text>
        <dbReference type="Rhea" id="RHEA:30235"/>
        <dbReference type="ChEBI" id="CHEBI:15377"/>
        <dbReference type="ChEBI" id="CHEBI:15378"/>
        <dbReference type="ChEBI" id="CHEBI:29985"/>
        <dbReference type="ChEBI" id="CHEBI:57540"/>
        <dbReference type="ChEBI" id="CHEBI:57945"/>
        <dbReference type="ChEBI" id="CHEBI:58066"/>
        <dbReference type="EC" id="1.2.1.88"/>
    </reaction>
</comment>
<dbReference type="InterPro" id="IPR016163">
    <property type="entry name" value="Ald_DH_C"/>
</dbReference>
<sequence>MLKGFFNVPKPQNEPVLNYGPGSAERAQLQAALSEARSYVADIPMYIGAEEVRTGKTGEVRPPHDHQHLLANFHEGDKTHVTAAIDAALAAKEDWENLAWEQRASIFLRAAELISGPYRAKINAATMLGQSKNAYQAEIDSACEFIDFLRFNVHYMTEIYQQQPPISPKGVWNRVEQRPLEGFVFALTPFNFTAIAGNLPTSAAMMGNVVVWKPAYTQIYAANIIMQVLREAGLPPGVINLIYVDGPLAGDVIFSHPDFAGIHFTGSTGVFQNIWKTIGTNIHQYKTYPRIVGETGGKDFVVAHPSANADVVSTALVRGAFEYQGQKCSAASRAYIPASLWPAVKENMQRDIASFNMGPVEDFSNFINAVITEASFDKLAKYIDAAKADSNVEVIAGGGYDKSKGWFVEPTVLKVNDPYYVTMCEELFGPVLTVYVYEDDKFEEILDIVDKTSIYALTGSIIAQDRYAVAIATNKLRNAAGNFYINDKPTGAVVGQQPFGGARGSGTNDKAGSMINLLRWVSPRTIKETFDPPKDYRYPFLG</sequence>
<dbReference type="AlphaFoldDB" id="A0A437MWB1"/>
<evidence type="ECO:0000256" key="6">
    <source>
        <dbReference type="ARBA" id="ARBA00023062"/>
    </source>
</evidence>
<dbReference type="GO" id="GO:0003842">
    <property type="term" value="F:L-glutamate gamma-semialdehyde dehydrogenase activity"/>
    <property type="evidence" value="ECO:0007669"/>
    <property type="project" value="UniProtKB-EC"/>
</dbReference>
<dbReference type="UniPathway" id="UPA00261">
    <property type="reaction ID" value="UER00374"/>
</dbReference>
<dbReference type="InterPro" id="IPR016162">
    <property type="entry name" value="Ald_DH_N"/>
</dbReference>
<organism evidence="10 11">
    <name type="scientific">Mucilaginibacter limnophilus</name>
    <dbReference type="NCBI Taxonomy" id="1932778"/>
    <lineage>
        <taxon>Bacteria</taxon>
        <taxon>Pseudomonadati</taxon>
        <taxon>Bacteroidota</taxon>
        <taxon>Sphingobacteriia</taxon>
        <taxon>Sphingobacteriales</taxon>
        <taxon>Sphingobacteriaceae</taxon>
        <taxon>Mucilaginibacter</taxon>
    </lineage>
</organism>
<dbReference type="GO" id="GO:0004657">
    <property type="term" value="F:proline dehydrogenase activity"/>
    <property type="evidence" value="ECO:0007669"/>
    <property type="project" value="UniProtKB-ARBA"/>
</dbReference>
<name>A0A437MWB1_9SPHI</name>
<evidence type="ECO:0000256" key="8">
    <source>
        <dbReference type="ARBA" id="ARBA00048142"/>
    </source>
</evidence>
<dbReference type="PROSITE" id="PS00070">
    <property type="entry name" value="ALDEHYDE_DEHYDR_CYS"/>
    <property type="match status" value="1"/>
</dbReference>
<comment type="similarity">
    <text evidence="2">Belongs to the aldehyde dehydrogenase family.</text>
</comment>
<dbReference type="Pfam" id="PF00171">
    <property type="entry name" value="Aldedh"/>
    <property type="match status" value="1"/>
</dbReference>
<gene>
    <name evidence="10" type="primary">pruA</name>
    <name evidence="10" type="ORF">EOD41_08270</name>
</gene>
<keyword evidence="6" id="KW-0642">Proline metabolism</keyword>
<dbReference type="NCBIfam" id="TIGR01236">
    <property type="entry name" value="D1pyr5carbox1"/>
    <property type="match status" value="1"/>
</dbReference>
<dbReference type="SUPFAM" id="SSF53720">
    <property type="entry name" value="ALDH-like"/>
    <property type="match status" value="1"/>
</dbReference>
<dbReference type="OrthoDB" id="9762913at2"/>
<evidence type="ECO:0000256" key="7">
    <source>
        <dbReference type="ARBA" id="ARBA00032259"/>
    </source>
</evidence>
<dbReference type="RefSeq" id="WP_127704302.1">
    <property type="nucleotide sequence ID" value="NZ_SACK01000002.1"/>
</dbReference>
<keyword evidence="4 10" id="KW-0560">Oxidoreductase</keyword>
<dbReference type="InterPro" id="IPR015590">
    <property type="entry name" value="Aldehyde_DH_dom"/>
</dbReference>
<evidence type="ECO:0000259" key="9">
    <source>
        <dbReference type="Pfam" id="PF00171"/>
    </source>
</evidence>
<dbReference type="Proteomes" id="UP000282759">
    <property type="component" value="Unassembled WGS sequence"/>
</dbReference>
<reference evidence="10 11" key="1">
    <citation type="submission" date="2019-01" db="EMBL/GenBank/DDBJ databases">
        <authorList>
            <person name="Chen W.-M."/>
        </authorList>
    </citation>
    <scope>NUCLEOTIDE SEQUENCE [LARGE SCALE GENOMIC DNA]</scope>
    <source>
        <strain evidence="10 11">YBJ-36</strain>
    </source>
</reference>
<feature type="domain" description="Aldehyde dehydrogenase" evidence="9">
    <location>
        <begin position="56"/>
        <end position="513"/>
    </location>
</feature>
<proteinExistence type="inferred from homology"/>
<dbReference type="Gene3D" id="3.40.309.10">
    <property type="entry name" value="Aldehyde Dehydrogenase, Chain A, domain 2"/>
    <property type="match status" value="1"/>
</dbReference>
<dbReference type="InterPro" id="IPR016161">
    <property type="entry name" value="Ald_DH/histidinol_DH"/>
</dbReference>
<dbReference type="CDD" id="cd07123">
    <property type="entry name" value="ALDH_F4-17_P5CDH"/>
    <property type="match status" value="1"/>
</dbReference>
<evidence type="ECO:0000256" key="3">
    <source>
        <dbReference type="ARBA" id="ARBA00012884"/>
    </source>
</evidence>
<dbReference type="FunFam" id="3.40.605.10:FF:000006">
    <property type="entry name" value="1-pyrroline-5-carboxylate dehydrogenase"/>
    <property type="match status" value="1"/>
</dbReference>
<keyword evidence="11" id="KW-1185">Reference proteome</keyword>
<dbReference type="PANTHER" id="PTHR42862:SF1">
    <property type="entry name" value="DELTA-1-PYRROLINE-5-CARBOXYLATE DEHYDROGENASE 2, ISOFORM A-RELATED"/>
    <property type="match status" value="1"/>
</dbReference>
<dbReference type="GO" id="GO:0009898">
    <property type="term" value="C:cytoplasmic side of plasma membrane"/>
    <property type="evidence" value="ECO:0007669"/>
    <property type="project" value="TreeGrafter"/>
</dbReference>
<dbReference type="GO" id="GO:0010133">
    <property type="term" value="P:L-proline catabolic process to L-glutamate"/>
    <property type="evidence" value="ECO:0007669"/>
    <property type="project" value="UniProtKB-UniPathway"/>
</dbReference>
<dbReference type="FunFam" id="3.40.309.10:FF:000005">
    <property type="entry name" value="1-pyrroline-5-carboxylate dehydrogenase 1"/>
    <property type="match status" value="1"/>
</dbReference>
<dbReference type="EMBL" id="SACK01000002">
    <property type="protein sequence ID" value="RVU01938.1"/>
    <property type="molecule type" value="Genomic_DNA"/>
</dbReference>
<evidence type="ECO:0000313" key="11">
    <source>
        <dbReference type="Proteomes" id="UP000282759"/>
    </source>
</evidence>
<comment type="pathway">
    <text evidence="1">Amino-acid degradation; L-proline degradation into L-glutamate; L-glutamate from L-proline: step 2/2.</text>
</comment>
<comment type="caution">
    <text evidence="10">The sequence shown here is derived from an EMBL/GenBank/DDBJ whole genome shotgun (WGS) entry which is preliminary data.</text>
</comment>
<evidence type="ECO:0000256" key="4">
    <source>
        <dbReference type="ARBA" id="ARBA00023002"/>
    </source>
</evidence>
<evidence type="ECO:0000313" key="10">
    <source>
        <dbReference type="EMBL" id="RVU01938.1"/>
    </source>
</evidence>
<dbReference type="InterPro" id="IPR050485">
    <property type="entry name" value="Proline_metab_enzyme"/>
</dbReference>
<dbReference type="InterPro" id="IPR016160">
    <property type="entry name" value="Ald_DH_CS_CYS"/>
</dbReference>
<accession>A0A437MWB1</accession>
<dbReference type="Gene3D" id="3.40.605.10">
    <property type="entry name" value="Aldehyde Dehydrogenase, Chain A, domain 1"/>
    <property type="match status" value="1"/>
</dbReference>
<evidence type="ECO:0000256" key="1">
    <source>
        <dbReference type="ARBA" id="ARBA00004786"/>
    </source>
</evidence>
<dbReference type="EC" id="1.2.1.88" evidence="3"/>
<evidence type="ECO:0000256" key="5">
    <source>
        <dbReference type="ARBA" id="ARBA00023027"/>
    </source>
</evidence>
<dbReference type="PANTHER" id="PTHR42862">
    <property type="entry name" value="DELTA-1-PYRROLINE-5-CARBOXYLATE DEHYDROGENASE 1, ISOFORM A-RELATED"/>
    <property type="match status" value="1"/>
</dbReference>
<keyword evidence="5" id="KW-0520">NAD</keyword>
<evidence type="ECO:0000256" key="2">
    <source>
        <dbReference type="ARBA" id="ARBA00009986"/>
    </source>
</evidence>